<evidence type="ECO:0000259" key="4">
    <source>
        <dbReference type="PROSITE" id="PS51063"/>
    </source>
</evidence>
<keyword evidence="6" id="KW-1185">Reference proteome</keyword>
<dbReference type="Proteomes" id="UP001055153">
    <property type="component" value="Unassembled WGS sequence"/>
</dbReference>
<evidence type="ECO:0000256" key="1">
    <source>
        <dbReference type="ARBA" id="ARBA00023015"/>
    </source>
</evidence>
<accession>A0ABQ4SD63</accession>
<gene>
    <name evidence="5" type="ORF">GMJLKIPL_3081</name>
</gene>
<dbReference type="SUPFAM" id="SSF51206">
    <property type="entry name" value="cAMP-binding domain-like"/>
    <property type="match status" value="1"/>
</dbReference>
<reference evidence="5" key="1">
    <citation type="journal article" date="2021" name="Front. Microbiol.">
        <title>Comprehensive Comparative Genomics and Phenotyping of Methylobacterium Species.</title>
        <authorList>
            <person name="Alessa O."/>
            <person name="Ogura Y."/>
            <person name="Fujitani Y."/>
            <person name="Takami H."/>
            <person name="Hayashi T."/>
            <person name="Sahin N."/>
            <person name="Tani A."/>
        </authorList>
    </citation>
    <scope>NUCLEOTIDE SEQUENCE</scope>
    <source>
        <strain evidence="5">DSM 17168</strain>
    </source>
</reference>
<dbReference type="InterPro" id="IPR036390">
    <property type="entry name" value="WH_DNA-bd_sf"/>
</dbReference>
<dbReference type="Gene3D" id="2.60.120.10">
    <property type="entry name" value="Jelly Rolls"/>
    <property type="match status" value="1"/>
</dbReference>
<dbReference type="Pfam" id="PF13545">
    <property type="entry name" value="HTH_Crp_2"/>
    <property type="match status" value="1"/>
</dbReference>
<keyword evidence="3" id="KW-0804">Transcription</keyword>
<evidence type="ECO:0000256" key="2">
    <source>
        <dbReference type="ARBA" id="ARBA00023125"/>
    </source>
</evidence>
<dbReference type="EMBL" id="BPQQ01000034">
    <property type="protein sequence ID" value="GJE01152.1"/>
    <property type="molecule type" value="Genomic_DNA"/>
</dbReference>
<organism evidence="5 6">
    <name type="scientific">Methylobacterium isbiliense</name>
    <dbReference type="NCBI Taxonomy" id="315478"/>
    <lineage>
        <taxon>Bacteria</taxon>
        <taxon>Pseudomonadati</taxon>
        <taxon>Pseudomonadota</taxon>
        <taxon>Alphaproteobacteria</taxon>
        <taxon>Hyphomicrobiales</taxon>
        <taxon>Methylobacteriaceae</taxon>
        <taxon>Methylobacterium</taxon>
    </lineage>
</organism>
<name>A0ABQ4SD63_9HYPH</name>
<keyword evidence="1" id="KW-0805">Transcription regulation</keyword>
<dbReference type="Pfam" id="PF00027">
    <property type="entry name" value="cNMP_binding"/>
    <property type="match status" value="1"/>
</dbReference>
<evidence type="ECO:0000256" key="3">
    <source>
        <dbReference type="ARBA" id="ARBA00023163"/>
    </source>
</evidence>
<evidence type="ECO:0000313" key="5">
    <source>
        <dbReference type="EMBL" id="GJE01152.1"/>
    </source>
</evidence>
<dbReference type="InterPro" id="IPR018490">
    <property type="entry name" value="cNMP-bd_dom_sf"/>
</dbReference>
<dbReference type="PROSITE" id="PS51063">
    <property type="entry name" value="HTH_CRP_2"/>
    <property type="match status" value="1"/>
</dbReference>
<dbReference type="SUPFAM" id="SSF46785">
    <property type="entry name" value="Winged helix' DNA-binding domain"/>
    <property type="match status" value="1"/>
</dbReference>
<dbReference type="InterPro" id="IPR014710">
    <property type="entry name" value="RmlC-like_jellyroll"/>
</dbReference>
<keyword evidence="2" id="KW-0238">DNA-binding</keyword>
<protein>
    <recommendedName>
        <fullName evidence="4">HTH crp-type domain-containing protein</fullName>
    </recommendedName>
</protein>
<evidence type="ECO:0000313" key="6">
    <source>
        <dbReference type="Proteomes" id="UP001055153"/>
    </source>
</evidence>
<proteinExistence type="predicted"/>
<feature type="domain" description="HTH crp-type" evidence="4">
    <location>
        <begin position="144"/>
        <end position="218"/>
    </location>
</feature>
<reference evidence="5" key="2">
    <citation type="submission" date="2021-08" db="EMBL/GenBank/DDBJ databases">
        <authorList>
            <person name="Tani A."/>
            <person name="Ola A."/>
            <person name="Ogura Y."/>
            <person name="Katsura K."/>
            <person name="Hayashi T."/>
        </authorList>
    </citation>
    <scope>NUCLEOTIDE SEQUENCE</scope>
    <source>
        <strain evidence="5">DSM 17168</strain>
    </source>
</reference>
<sequence length="245" mass="27619">MATNPLIRKLEHAGPLQRAERDALDALTLKARQVPMREDIAHSRAAGTLPLILSGIACRYKLRPEGQRRIVHFILPGDFYDLHAAAGFTSDWRLGALTPCSVADIKRQALDDLAALHPGIARALWWVTFVELEIEREWLVNDSRPAERRLAHFFCELLVRLQAVNLADENSFDLPLTQADLADATAVSFVHINRVIQSLRNNRMIIYDKGHISIPSVSRIKEFAEFDSSYLHMMATESQGRFSPA</sequence>
<dbReference type="InterPro" id="IPR036388">
    <property type="entry name" value="WH-like_DNA-bd_sf"/>
</dbReference>
<dbReference type="InterPro" id="IPR012318">
    <property type="entry name" value="HTH_CRP"/>
</dbReference>
<comment type="caution">
    <text evidence="5">The sequence shown here is derived from an EMBL/GenBank/DDBJ whole genome shotgun (WGS) entry which is preliminary data.</text>
</comment>
<dbReference type="Gene3D" id="1.10.10.10">
    <property type="entry name" value="Winged helix-like DNA-binding domain superfamily/Winged helix DNA-binding domain"/>
    <property type="match status" value="1"/>
</dbReference>
<dbReference type="InterPro" id="IPR000595">
    <property type="entry name" value="cNMP-bd_dom"/>
</dbReference>
<dbReference type="CDD" id="cd00038">
    <property type="entry name" value="CAP_ED"/>
    <property type="match status" value="1"/>
</dbReference>